<proteinExistence type="inferred from homology"/>
<dbReference type="AlphaFoldDB" id="A0A9P5N3D3"/>
<comment type="caution">
    <text evidence="5">The sequence shown here is derived from an EMBL/GenBank/DDBJ whole genome shotgun (WGS) entry which is preliminary data.</text>
</comment>
<keyword evidence="3" id="KW-0560">Oxidoreductase</keyword>
<sequence>MSGYTNFAIVGAGVIGNYIVQQLLKDKAAGIVNEVVVLTRQGSRTTVQGDAKVIQVDYSNDESIKQALTDVDVTISTVPVAALDVQGKIAAAAKEAGVKLFVPSEFGGITVGAETEGRSGAKTKANIQGQLKALGIPYAAFYTGPFADYIWASFFNLDFTSGKVSVGGDGNKQITFTSRPDIARYVSYVLTHLPAEQLKNRGFSIAGDSKSFNEIFKAYEEKTGKKLEVTYIPISELDAKLAANPDDLPIALHRFWATAGSFQRTDNHLYRDWNPSLVIDNLPVAKMREEN</sequence>
<evidence type="ECO:0000256" key="3">
    <source>
        <dbReference type="ARBA" id="ARBA00023002"/>
    </source>
</evidence>
<dbReference type="PANTHER" id="PTHR47706">
    <property type="entry name" value="NMRA-LIKE FAMILY PROTEIN"/>
    <property type="match status" value="1"/>
</dbReference>
<evidence type="ECO:0000313" key="6">
    <source>
        <dbReference type="Proteomes" id="UP000759537"/>
    </source>
</evidence>
<dbReference type="InterPro" id="IPR051609">
    <property type="entry name" value="NmrA/Isoflavone_reductase-like"/>
</dbReference>
<reference evidence="5" key="1">
    <citation type="submission" date="2019-10" db="EMBL/GenBank/DDBJ databases">
        <authorList>
            <consortium name="DOE Joint Genome Institute"/>
            <person name="Kuo A."/>
            <person name="Miyauchi S."/>
            <person name="Kiss E."/>
            <person name="Drula E."/>
            <person name="Kohler A."/>
            <person name="Sanchez-Garcia M."/>
            <person name="Andreopoulos B."/>
            <person name="Barry K.W."/>
            <person name="Bonito G."/>
            <person name="Buee M."/>
            <person name="Carver A."/>
            <person name="Chen C."/>
            <person name="Cichocki N."/>
            <person name="Clum A."/>
            <person name="Culley D."/>
            <person name="Crous P.W."/>
            <person name="Fauchery L."/>
            <person name="Girlanda M."/>
            <person name="Hayes R."/>
            <person name="Keri Z."/>
            <person name="LaButti K."/>
            <person name="Lipzen A."/>
            <person name="Lombard V."/>
            <person name="Magnuson J."/>
            <person name="Maillard F."/>
            <person name="Morin E."/>
            <person name="Murat C."/>
            <person name="Nolan M."/>
            <person name="Ohm R."/>
            <person name="Pangilinan J."/>
            <person name="Pereira M."/>
            <person name="Perotto S."/>
            <person name="Peter M."/>
            <person name="Riley R."/>
            <person name="Sitrit Y."/>
            <person name="Stielow B."/>
            <person name="Szollosi G."/>
            <person name="Zifcakova L."/>
            <person name="Stursova M."/>
            <person name="Spatafora J.W."/>
            <person name="Tedersoo L."/>
            <person name="Vaario L.-M."/>
            <person name="Yamada A."/>
            <person name="Yan M."/>
            <person name="Wang P."/>
            <person name="Xu J."/>
            <person name="Bruns T."/>
            <person name="Baldrian P."/>
            <person name="Vilgalys R."/>
            <person name="Henrissat B."/>
            <person name="Grigoriev I.V."/>
            <person name="Hibbett D."/>
            <person name="Nagy L.G."/>
            <person name="Martin F.M."/>
        </authorList>
    </citation>
    <scope>NUCLEOTIDE SEQUENCE</scope>
    <source>
        <strain evidence="5">Prilba</strain>
    </source>
</reference>
<dbReference type="InterPro" id="IPR008030">
    <property type="entry name" value="NmrA-like"/>
</dbReference>
<evidence type="ECO:0000313" key="5">
    <source>
        <dbReference type="EMBL" id="KAF8485202.1"/>
    </source>
</evidence>
<dbReference type="EMBL" id="WHVB01000003">
    <property type="protein sequence ID" value="KAF8485202.1"/>
    <property type="molecule type" value="Genomic_DNA"/>
</dbReference>
<dbReference type="CDD" id="cd05259">
    <property type="entry name" value="PCBER_SDR_a"/>
    <property type="match status" value="1"/>
</dbReference>
<dbReference type="Proteomes" id="UP000759537">
    <property type="component" value="Unassembled WGS sequence"/>
</dbReference>
<gene>
    <name evidence="5" type="ORF">DFH94DRAFT_689541</name>
</gene>
<dbReference type="SUPFAM" id="SSF51735">
    <property type="entry name" value="NAD(P)-binding Rossmann-fold domains"/>
    <property type="match status" value="1"/>
</dbReference>
<dbReference type="InterPro" id="IPR036291">
    <property type="entry name" value="NAD(P)-bd_dom_sf"/>
</dbReference>
<evidence type="ECO:0000256" key="2">
    <source>
        <dbReference type="ARBA" id="ARBA00022857"/>
    </source>
</evidence>
<protein>
    <submittedName>
        <fullName evidence="5">NAD-P-binding protein</fullName>
    </submittedName>
</protein>
<dbReference type="InterPro" id="IPR045312">
    <property type="entry name" value="PCBER-like"/>
</dbReference>
<dbReference type="Gene3D" id="3.40.50.720">
    <property type="entry name" value="NAD(P)-binding Rossmann-like Domain"/>
    <property type="match status" value="1"/>
</dbReference>
<dbReference type="GO" id="GO:0016491">
    <property type="term" value="F:oxidoreductase activity"/>
    <property type="evidence" value="ECO:0007669"/>
    <property type="project" value="UniProtKB-KW"/>
</dbReference>
<evidence type="ECO:0000259" key="4">
    <source>
        <dbReference type="Pfam" id="PF05368"/>
    </source>
</evidence>
<dbReference type="PANTHER" id="PTHR47706:SF4">
    <property type="entry name" value="NMRA-LIKE DOMAIN-CONTAINING PROTEIN"/>
    <property type="match status" value="1"/>
</dbReference>
<keyword evidence="2" id="KW-0521">NADP</keyword>
<comment type="similarity">
    <text evidence="1">Belongs to the NmrA-type oxidoreductase family. Isoflavone reductase subfamily.</text>
</comment>
<keyword evidence="6" id="KW-1185">Reference proteome</keyword>
<accession>A0A9P5N3D3</accession>
<dbReference type="OrthoDB" id="9974981at2759"/>
<feature type="domain" description="NmrA-like" evidence="4">
    <location>
        <begin position="9"/>
        <end position="249"/>
    </location>
</feature>
<dbReference type="Pfam" id="PF05368">
    <property type="entry name" value="NmrA"/>
    <property type="match status" value="1"/>
</dbReference>
<evidence type="ECO:0000256" key="1">
    <source>
        <dbReference type="ARBA" id="ARBA00005725"/>
    </source>
</evidence>
<name>A0A9P5N3D3_9AGAM</name>
<organism evidence="5 6">
    <name type="scientific">Russula ochroleuca</name>
    <dbReference type="NCBI Taxonomy" id="152965"/>
    <lineage>
        <taxon>Eukaryota</taxon>
        <taxon>Fungi</taxon>
        <taxon>Dikarya</taxon>
        <taxon>Basidiomycota</taxon>
        <taxon>Agaricomycotina</taxon>
        <taxon>Agaricomycetes</taxon>
        <taxon>Russulales</taxon>
        <taxon>Russulaceae</taxon>
        <taxon>Russula</taxon>
    </lineage>
</organism>
<reference evidence="5" key="2">
    <citation type="journal article" date="2020" name="Nat. Commun.">
        <title>Large-scale genome sequencing of mycorrhizal fungi provides insights into the early evolution of symbiotic traits.</title>
        <authorList>
            <person name="Miyauchi S."/>
            <person name="Kiss E."/>
            <person name="Kuo A."/>
            <person name="Drula E."/>
            <person name="Kohler A."/>
            <person name="Sanchez-Garcia M."/>
            <person name="Morin E."/>
            <person name="Andreopoulos B."/>
            <person name="Barry K.W."/>
            <person name="Bonito G."/>
            <person name="Buee M."/>
            <person name="Carver A."/>
            <person name="Chen C."/>
            <person name="Cichocki N."/>
            <person name="Clum A."/>
            <person name="Culley D."/>
            <person name="Crous P.W."/>
            <person name="Fauchery L."/>
            <person name="Girlanda M."/>
            <person name="Hayes R.D."/>
            <person name="Keri Z."/>
            <person name="LaButti K."/>
            <person name="Lipzen A."/>
            <person name="Lombard V."/>
            <person name="Magnuson J."/>
            <person name="Maillard F."/>
            <person name="Murat C."/>
            <person name="Nolan M."/>
            <person name="Ohm R.A."/>
            <person name="Pangilinan J."/>
            <person name="Pereira M.F."/>
            <person name="Perotto S."/>
            <person name="Peter M."/>
            <person name="Pfister S."/>
            <person name="Riley R."/>
            <person name="Sitrit Y."/>
            <person name="Stielow J.B."/>
            <person name="Szollosi G."/>
            <person name="Zifcakova L."/>
            <person name="Stursova M."/>
            <person name="Spatafora J.W."/>
            <person name="Tedersoo L."/>
            <person name="Vaario L.M."/>
            <person name="Yamada A."/>
            <person name="Yan M."/>
            <person name="Wang P."/>
            <person name="Xu J."/>
            <person name="Bruns T."/>
            <person name="Baldrian P."/>
            <person name="Vilgalys R."/>
            <person name="Dunand C."/>
            <person name="Henrissat B."/>
            <person name="Grigoriev I.V."/>
            <person name="Hibbett D."/>
            <person name="Nagy L.G."/>
            <person name="Martin F.M."/>
        </authorList>
    </citation>
    <scope>NUCLEOTIDE SEQUENCE</scope>
    <source>
        <strain evidence="5">Prilba</strain>
    </source>
</reference>
<dbReference type="Gene3D" id="3.90.25.10">
    <property type="entry name" value="UDP-galactose 4-epimerase, domain 1"/>
    <property type="match status" value="1"/>
</dbReference>